<name>A0A085M014_9BILA</name>
<proteinExistence type="predicted"/>
<reference evidence="1 2" key="1">
    <citation type="journal article" date="2014" name="Nat. Genet.">
        <title>Genome and transcriptome of the porcine whipworm Trichuris suis.</title>
        <authorList>
            <person name="Jex A.R."/>
            <person name="Nejsum P."/>
            <person name="Schwarz E.M."/>
            <person name="Hu L."/>
            <person name="Young N.D."/>
            <person name="Hall R.S."/>
            <person name="Korhonen P.K."/>
            <person name="Liao S."/>
            <person name="Thamsborg S."/>
            <person name="Xia J."/>
            <person name="Xu P."/>
            <person name="Wang S."/>
            <person name="Scheerlinck J.P."/>
            <person name="Hofmann A."/>
            <person name="Sternberg P.W."/>
            <person name="Wang J."/>
            <person name="Gasser R.B."/>
        </authorList>
    </citation>
    <scope>NUCLEOTIDE SEQUENCE [LARGE SCALE GENOMIC DNA]</scope>
    <source>
        <strain evidence="1">DCEP-RM93M</strain>
    </source>
</reference>
<protein>
    <submittedName>
        <fullName evidence="1">Uncharacterized protein</fullName>
    </submittedName>
</protein>
<organism evidence="1 2">
    <name type="scientific">Trichuris suis</name>
    <name type="common">pig whipworm</name>
    <dbReference type="NCBI Taxonomy" id="68888"/>
    <lineage>
        <taxon>Eukaryota</taxon>
        <taxon>Metazoa</taxon>
        <taxon>Ecdysozoa</taxon>
        <taxon>Nematoda</taxon>
        <taxon>Enoplea</taxon>
        <taxon>Dorylaimia</taxon>
        <taxon>Trichinellida</taxon>
        <taxon>Trichuridae</taxon>
        <taxon>Trichuris</taxon>
    </lineage>
</organism>
<gene>
    <name evidence="1" type="ORF">M513_08509</name>
</gene>
<keyword evidence="2" id="KW-1185">Reference proteome</keyword>
<dbReference type="Proteomes" id="UP000030764">
    <property type="component" value="Unassembled WGS sequence"/>
</dbReference>
<evidence type="ECO:0000313" key="2">
    <source>
        <dbReference type="Proteomes" id="UP000030764"/>
    </source>
</evidence>
<sequence length="35" mass="3868">MNLIHSYKGAQPTNFDVLDAPENEKMYAITISANA</sequence>
<evidence type="ECO:0000313" key="1">
    <source>
        <dbReference type="EMBL" id="KFD50560.1"/>
    </source>
</evidence>
<accession>A0A085M014</accession>
<dbReference type="EMBL" id="KL363251">
    <property type="protein sequence ID" value="KFD50560.1"/>
    <property type="molecule type" value="Genomic_DNA"/>
</dbReference>
<dbReference type="AlphaFoldDB" id="A0A085M014"/>